<keyword evidence="1" id="KW-0812">Transmembrane</keyword>
<proteinExistence type="predicted"/>
<keyword evidence="1" id="KW-1133">Transmembrane helix</keyword>
<reference evidence="3 4" key="1">
    <citation type="submission" date="2019-05" db="EMBL/GenBank/DDBJ databases">
        <authorList>
            <person name="Zhang J.-Y."/>
            <person name="Feg X."/>
            <person name="Du Z.-J."/>
        </authorList>
    </citation>
    <scope>NUCLEOTIDE SEQUENCE [LARGE SCALE GENOMIC DNA]</scope>
    <source>
        <strain evidence="3 4">RZ26</strain>
    </source>
</reference>
<keyword evidence="4" id="KW-1185">Reference proteome</keyword>
<feature type="transmembrane region" description="Helical" evidence="1">
    <location>
        <begin position="7"/>
        <end position="27"/>
    </location>
</feature>
<dbReference type="PANTHER" id="PTHR33371">
    <property type="entry name" value="INTERMEMBRANE PHOSPHOLIPID TRANSPORT SYSTEM BINDING PROTEIN MLAD-RELATED"/>
    <property type="match status" value="1"/>
</dbReference>
<comment type="caution">
    <text evidence="3">The sequence shown here is derived from an EMBL/GenBank/DDBJ whole genome shotgun (WGS) entry which is preliminary data.</text>
</comment>
<dbReference type="InterPro" id="IPR003399">
    <property type="entry name" value="Mce/MlaD"/>
</dbReference>
<dbReference type="OrthoDB" id="9769132at2"/>
<dbReference type="AlphaFoldDB" id="A0A5S3PHY4"/>
<dbReference type="RefSeq" id="WP_138659435.1">
    <property type="nucleotide sequence ID" value="NZ_VATY01000004.1"/>
</dbReference>
<evidence type="ECO:0000313" key="3">
    <source>
        <dbReference type="EMBL" id="TMM53812.1"/>
    </source>
</evidence>
<evidence type="ECO:0000256" key="1">
    <source>
        <dbReference type="SAM" id="Phobius"/>
    </source>
</evidence>
<feature type="domain" description="Mce/MlaD" evidence="2">
    <location>
        <begin position="38"/>
        <end position="112"/>
    </location>
</feature>
<evidence type="ECO:0000313" key="4">
    <source>
        <dbReference type="Proteomes" id="UP000310314"/>
    </source>
</evidence>
<accession>A0A5S3PHY4</accession>
<protein>
    <submittedName>
        <fullName evidence="3">MCE family protein</fullName>
    </submittedName>
</protein>
<name>A0A5S3PHY4_9FLAO</name>
<sequence>MKLSREIKTGLIVVMGILCVIFGYSFLKSTSIFDNDLTLYAIYDDVGGLQPGTAVSINGKNVGTVNTVKFKDASGKLLVAFSVNRDLIFTKQSTVELYDTGLIGGKGLRINPSFEGAAVATGDYLETSRKASLSEVADQKLSPILEKFESALTDADSVMLNVNEVLDTKAKGDLRKAISDLSALMADLKGAGGTLNRLLKNNESKLDKSLTNFEELTSNFAKLSDSLNNAGLGRTLASLEGTVSNLNNLMSRIEKGDGTIGKLMKDEELYTNLNNASRELDLLLQDFRLNPKRYVNVSVFGKKQKQYEVPEEDPAEQIEN</sequence>
<keyword evidence="1" id="KW-0472">Membrane</keyword>
<dbReference type="PANTHER" id="PTHR33371:SF4">
    <property type="entry name" value="INTERMEMBRANE PHOSPHOLIPID TRANSPORT SYSTEM BINDING PROTEIN MLAD"/>
    <property type="match status" value="1"/>
</dbReference>
<dbReference type="Proteomes" id="UP000310314">
    <property type="component" value="Unassembled WGS sequence"/>
</dbReference>
<dbReference type="InterPro" id="IPR052336">
    <property type="entry name" value="MlaD_Phospholipid_Transporter"/>
</dbReference>
<evidence type="ECO:0000259" key="2">
    <source>
        <dbReference type="Pfam" id="PF02470"/>
    </source>
</evidence>
<organism evidence="3 4">
    <name type="scientific">Maribacter algarum</name>
    <name type="common">ex Zhang et al. 2020</name>
    <dbReference type="NCBI Taxonomy" id="2578118"/>
    <lineage>
        <taxon>Bacteria</taxon>
        <taxon>Pseudomonadati</taxon>
        <taxon>Bacteroidota</taxon>
        <taxon>Flavobacteriia</taxon>
        <taxon>Flavobacteriales</taxon>
        <taxon>Flavobacteriaceae</taxon>
        <taxon>Maribacter</taxon>
    </lineage>
</organism>
<dbReference type="Pfam" id="PF02470">
    <property type="entry name" value="MlaD"/>
    <property type="match status" value="1"/>
</dbReference>
<gene>
    <name evidence="3" type="ORF">FEE95_18105</name>
</gene>
<dbReference type="EMBL" id="VATY01000004">
    <property type="protein sequence ID" value="TMM53812.1"/>
    <property type="molecule type" value="Genomic_DNA"/>
</dbReference>